<evidence type="ECO:0000256" key="2">
    <source>
        <dbReference type="SAM" id="Phobius"/>
    </source>
</evidence>
<gene>
    <name evidence="6" type="primary">LOC101507859</name>
</gene>
<evidence type="ECO:0000313" key="6">
    <source>
        <dbReference type="RefSeq" id="XP_027192892.1"/>
    </source>
</evidence>
<feature type="transmembrane region" description="Helical" evidence="2">
    <location>
        <begin position="533"/>
        <end position="552"/>
    </location>
</feature>
<dbReference type="Pfam" id="PF24474">
    <property type="entry name" value="DUF7579"/>
    <property type="match status" value="1"/>
</dbReference>
<dbReference type="InterPro" id="IPR039877">
    <property type="entry name" value="TMEM131-like"/>
</dbReference>
<feature type="compositionally biased region" description="Polar residues" evidence="1">
    <location>
        <begin position="657"/>
        <end position="673"/>
    </location>
</feature>
<dbReference type="AlphaFoldDB" id="A0A3Q7YE52"/>
<evidence type="ECO:0000256" key="1">
    <source>
        <dbReference type="SAM" id="MobiDB-lite"/>
    </source>
</evidence>
<evidence type="ECO:0000259" key="3">
    <source>
        <dbReference type="Pfam" id="PF24474"/>
    </source>
</evidence>
<organism evidence="5 6">
    <name type="scientific">Cicer arietinum</name>
    <name type="common">Chickpea</name>
    <name type="synonym">Garbanzo</name>
    <dbReference type="NCBI Taxonomy" id="3827"/>
    <lineage>
        <taxon>Eukaryota</taxon>
        <taxon>Viridiplantae</taxon>
        <taxon>Streptophyta</taxon>
        <taxon>Embryophyta</taxon>
        <taxon>Tracheophyta</taxon>
        <taxon>Spermatophyta</taxon>
        <taxon>Magnoliopsida</taxon>
        <taxon>eudicotyledons</taxon>
        <taxon>Gunneridae</taxon>
        <taxon>Pentapetalae</taxon>
        <taxon>rosids</taxon>
        <taxon>fabids</taxon>
        <taxon>Fabales</taxon>
        <taxon>Fabaceae</taxon>
        <taxon>Papilionoideae</taxon>
        <taxon>50 kb inversion clade</taxon>
        <taxon>NPAAA clade</taxon>
        <taxon>Hologalegina</taxon>
        <taxon>IRL clade</taxon>
        <taxon>Cicereae</taxon>
        <taxon>Cicer</taxon>
    </lineage>
</organism>
<dbReference type="PANTHER" id="PTHR22050:SF0">
    <property type="entry name" value="TRANSMEMBRANE PROTEIN 131 HOMOLOG"/>
    <property type="match status" value="1"/>
</dbReference>
<proteinExistence type="predicted"/>
<reference evidence="6" key="2">
    <citation type="submission" date="2025-08" db="UniProtKB">
        <authorList>
            <consortium name="RefSeq"/>
        </authorList>
    </citation>
    <scope>IDENTIFICATION</scope>
    <source>
        <tissue evidence="6">Etiolated seedlings</tissue>
    </source>
</reference>
<evidence type="ECO:0000313" key="5">
    <source>
        <dbReference type="Proteomes" id="UP000087171"/>
    </source>
</evidence>
<dbReference type="Proteomes" id="UP000087171">
    <property type="component" value="Chromosome Ca7"/>
</dbReference>
<feature type="compositionally biased region" description="Basic residues" evidence="1">
    <location>
        <begin position="678"/>
        <end position="690"/>
    </location>
</feature>
<dbReference type="InterPro" id="IPR055437">
    <property type="entry name" value="TMEM131L_Ig_5"/>
</dbReference>
<feature type="transmembrane region" description="Helical" evidence="2">
    <location>
        <begin position="46"/>
        <end position="70"/>
    </location>
</feature>
<protein>
    <submittedName>
        <fullName evidence="6">Uncharacterized protein LOC101507859</fullName>
    </submittedName>
</protein>
<feature type="compositionally biased region" description="Polar residues" evidence="1">
    <location>
        <begin position="723"/>
        <end position="735"/>
    </location>
</feature>
<feature type="transmembrane region" description="Helical" evidence="2">
    <location>
        <begin position="498"/>
        <end position="521"/>
    </location>
</feature>
<evidence type="ECO:0000259" key="4">
    <source>
        <dbReference type="Pfam" id="PF24501"/>
    </source>
</evidence>
<keyword evidence="2" id="KW-0812">Transmembrane</keyword>
<dbReference type="RefSeq" id="XP_027192892.1">
    <property type="nucleotide sequence ID" value="XM_027337091.1"/>
</dbReference>
<feature type="compositionally biased region" description="Low complexity" evidence="1">
    <location>
        <begin position="698"/>
        <end position="711"/>
    </location>
</feature>
<dbReference type="InterPro" id="IPR056001">
    <property type="entry name" value="DUF7579"/>
</dbReference>
<keyword evidence="2" id="KW-0472">Membrane</keyword>
<dbReference type="Pfam" id="PF24501">
    <property type="entry name" value="Ig_TMEM131L_5"/>
    <property type="match status" value="1"/>
</dbReference>
<keyword evidence="5" id="KW-1185">Reference proteome</keyword>
<sequence length="896" mass="99312">MVIHSKHFSFRFISIFPMELRFLISTLSDPLAFSHWGLMCRRAKTFNCFVVLLWTFFCLSAYVSCSTYVWPNLPEYGACEFSGTNCNLADLNLQTSYGDFVNEAKGRGSESPFGNHVPSASSFVTVIQVSDSVTHVGIINCGHMDTDFHDMSLKVSNLQENCRIVILTNETASSEVAIPCEDALHICFEQQRLSFVGIIDKTKFVSSGSMRAGYVVRNMGLPPNVKVLETSNVDELVFGNLVPRGTTNAMSVLEDNEVLFPMVQVGSYLSRRITVKNPSNHPVTMQLILNTEEMIDECRGPDGLLHSFSSGNLVIDEVISPAKYGFSLPESAVTEAYVQPYDYVTLGPIIFYPSKRCRWNGSALIKNNISGVELIPLRGTGGLLSLAILERSEHVQSINFDLKMHNILGFSLPYALLRMKDTIFACSHPLVKELYAKNTGDLPLEVKTMRVSGRECRSDGFKIHDCKGFTLEPGESIKFLISYQTDFSAARVHRDLELALASGIFLIPMKASVPYDVLCNCKKFVFWMRVKKWFLGFILVASLYFMMFGFTYPQTSFDYLCKNDHKSIHITLKHAGKTPLLPRNHRKDKLSMSGKMTDMFYSVGKGTNSVMPATCVGYSYDLSETSDQEVSQISQMKDSENHKQISFLLDTQKEGKSPTTSIQSSDVKPSQQGELKIKKEKVRRRKKKSAGAKLTAVSEVSSSRSGNSTPSSSPPSSPLIAASTKSNRWSLSSDVEQPRIPTRSITTHEAAQYPKKSEASPSAAKTNILKHRDPIKCISNNVSSPKVSHSPSRSDASKPLKMFCGASPMPGGHSLISLVSTSSASLSCRAPGSKLDNQKAVLAPKAEIAEEYTYDIWGDHLSGLHLLVPKDVTCMKSRPAEKNFNSFFVWDPQAIK</sequence>
<dbReference type="PANTHER" id="PTHR22050">
    <property type="entry name" value="RW1 PROTEIN HOMOLOG"/>
    <property type="match status" value="1"/>
</dbReference>
<name>A0A3Q7YE52_CICAR</name>
<feature type="domain" description="DUF7579" evidence="3">
    <location>
        <begin position="131"/>
        <end position="191"/>
    </location>
</feature>
<feature type="domain" description="TMEM131L fifth Ig-like" evidence="4">
    <location>
        <begin position="438"/>
        <end position="502"/>
    </location>
</feature>
<accession>A0A3Q7YE52</accession>
<dbReference type="PaxDb" id="3827-XP_004509156.1"/>
<reference evidence="5" key="1">
    <citation type="journal article" date="2013" name="Nat. Biotechnol.">
        <title>Draft genome sequence of chickpea (Cicer arietinum) provides a resource for trait improvement.</title>
        <authorList>
            <person name="Varshney R.K."/>
            <person name="Song C."/>
            <person name="Saxena R.K."/>
            <person name="Azam S."/>
            <person name="Yu S."/>
            <person name="Sharpe A.G."/>
            <person name="Cannon S."/>
            <person name="Baek J."/>
            <person name="Rosen B.D."/>
            <person name="Tar'an B."/>
            <person name="Millan T."/>
            <person name="Zhang X."/>
            <person name="Ramsay L.D."/>
            <person name="Iwata A."/>
            <person name="Wang Y."/>
            <person name="Nelson W."/>
            <person name="Farmer A.D."/>
            <person name="Gaur P.M."/>
            <person name="Soderlund C."/>
            <person name="Penmetsa R.V."/>
            <person name="Xu C."/>
            <person name="Bharti A.K."/>
            <person name="He W."/>
            <person name="Winter P."/>
            <person name="Zhao S."/>
            <person name="Hane J.K."/>
            <person name="Carrasquilla-Garcia N."/>
            <person name="Condie J.A."/>
            <person name="Upadhyaya H.D."/>
            <person name="Luo M.C."/>
            <person name="Thudi M."/>
            <person name="Gowda C.L."/>
            <person name="Singh N.P."/>
            <person name="Lichtenzveig J."/>
            <person name="Gali K.K."/>
            <person name="Rubio J."/>
            <person name="Nadarajan N."/>
            <person name="Dolezel J."/>
            <person name="Bansal K.C."/>
            <person name="Xu X."/>
            <person name="Edwards D."/>
            <person name="Zhang G."/>
            <person name="Kahl G."/>
            <person name="Gil J."/>
            <person name="Singh K.B."/>
            <person name="Datta S.K."/>
            <person name="Jackson S.A."/>
            <person name="Wang J."/>
            <person name="Cook D.R."/>
        </authorList>
    </citation>
    <scope>NUCLEOTIDE SEQUENCE [LARGE SCALE GENOMIC DNA]</scope>
    <source>
        <strain evidence="5">cv. CDC Frontier</strain>
    </source>
</reference>
<dbReference type="OrthoDB" id="168404at2759"/>
<feature type="region of interest" description="Disordered" evidence="1">
    <location>
        <begin position="650"/>
        <end position="764"/>
    </location>
</feature>
<dbReference type="GO" id="GO:0016020">
    <property type="term" value="C:membrane"/>
    <property type="evidence" value="ECO:0007669"/>
    <property type="project" value="TreeGrafter"/>
</dbReference>
<keyword evidence="2" id="KW-1133">Transmembrane helix</keyword>